<organism evidence="13 14">
    <name type="scientific">Candidatus Curtissbacteria bacterium RBG_13_35_7</name>
    <dbReference type="NCBI Taxonomy" id="1797705"/>
    <lineage>
        <taxon>Bacteria</taxon>
        <taxon>Candidatus Curtissiibacteriota</taxon>
    </lineage>
</organism>
<keyword evidence="10" id="KW-0143">Chaperone</keyword>
<evidence type="ECO:0000256" key="12">
    <source>
        <dbReference type="SAM" id="Phobius"/>
    </source>
</evidence>
<dbReference type="PANTHER" id="PTHR43469:SF1">
    <property type="entry name" value="SPBETA PROPHAGE-DERIVED DISULFIDE BOND FORMATION PROTEIN B"/>
    <property type="match status" value="1"/>
</dbReference>
<dbReference type="InterPro" id="IPR003752">
    <property type="entry name" value="DiS_bond_form_DsbB/BdbC"/>
</dbReference>
<dbReference type="NCBIfam" id="NF002849">
    <property type="entry name" value="PRK03113.1"/>
    <property type="match status" value="1"/>
</dbReference>
<comment type="subcellular location">
    <subcellularLocation>
        <location evidence="1">Membrane</location>
        <topology evidence="1">Multi-pass membrane protein</topology>
    </subcellularLocation>
</comment>
<evidence type="ECO:0000256" key="10">
    <source>
        <dbReference type="ARBA" id="ARBA00023186"/>
    </source>
</evidence>
<gene>
    <name evidence="13" type="ORF">A2164_03910</name>
</gene>
<evidence type="ECO:0000256" key="8">
    <source>
        <dbReference type="ARBA" id="ARBA00023136"/>
    </source>
</evidence>
<comment type="similarity">
    <text evidence="2">Belongs to the DsbB family. BdbC subfamily.</text>
</comment>
<evidence type="ECO:0000256" key="9">
    <source>
        <dbReference type="ARBA" id="ARBA00023157"/>
    </source>
</evidence>
<feature type="transmembrane region" description="Helical" evidence="12">
    <location>
        <begin position="12"/>
        <end position="32"/>
    </location>
</feature>
<evidence type="ECO:0000313" key="14">
    <source>
        <dbReference type="Proteomes" id="UP000176317"/>
    </source>
</evidence>
<keyword evidence="6 12" id="KW-1133">Transmembrane helix</keyword>
<evidence type="ECO:0000256" key="2">
    <source>
        <dbReference type="ARBA" id="ARBA00007602"/>
    </source>
</evidence>
<keyword evidence="8 12" id="KW-0472">Membrane</keyword>
<evidence type="ECO:0000256" key="3">
    <source>
        <dbReference type="ARBA" id="ARBA00022448"/>
    </source>
</evidence>
<reference evidence="13 14" key="1">
    <citation type="journal article" date="2016" name="Nat. Commun.">
        <title>Thousands of microbial genomes shed light on interconnected biogeochemical processes in an aquifer system.</title>
        <authorList>
            <person name="Anantharaman K."/>
            <person name="Brown C.T."/>
            <person name="Hug L.A."/>
            <person name="Sharon I."/>
            <person name="Castelle C.J."/>
            <person name="Probst A.J."/>
            <person name="Thomas B.C."/>
            <person name="Singh A."/>
            <person name="Wilkins M.J."/>
            <person name="Karaoz U."/>
            <person name="Brodie E.L."/>
            <person name="Williams K.H."/>
            <person name="Hubbard S.S."/>
            <person name="Banfield J.F."/>
        </authorList>
    </citation>
    <scope>NUCLEOTIDE SEQUENCE [LARGE SCALE GENOMIC DNA]</scope>
</reference>
<keyword evidence="11" id="KW-0676">Redox-active center</keyword>
<proteinExistence type="inferred from homology"/>
<keyword evidence="4 12" id="KW-0812">Transmembrane</keyword>
<evidence type="ECO:0000256" key="6">
    <source>
        <dbReference type="ARBA" id="ARBA00022989"/>
    </source>
</evidence>
<evidence type="ECO:0008006" key="15">
    <source>
        <dbReference type="Google" id="ProtNLM"/>
    </source>
</evidence>
<evidence type="ECO:0000256" key="5">
    <source>
        <dbReference type="ARBA" id="ARBA00022982"/>
    </source>
</evidence>
<dbReference type="SUPFAM" id="SSF158442">
    <property type="entry name" value="DsbB-like"/>
    <property type="match status" value="1"/>
</dbReference>
<evidence type="ECO:0000256" key="7">
    <source>
        <dbReference type="ARBA" id="ARBA00023002"/>
    </source>
</evidence>
<evidence type="ECO:0000313" key="13">
    <source>
        <dbReference type="EMBL" id="OGD86126.1"/>
    </source>
</evidence>
<evidence type="ECO:0000256" key="1">
    <source>
        <dbReference type="ARBA" id="ARBA00004141"/>
    </source>
</evidence>
<dbReference type="InterPro" id="IPR012187">
    <property type="entry name" value="Disulphide_bond_form_BdbC"/>
</dbReference>
<dbReference type="GO" id="GO:0016020">
    <property type="term" value="C:membrane"/>
    <property type="evidence" value="ECO:0007669"/>
    <property type="project" value="UniProtKB-SubCell"/>
</dbReference>
<dbReference type="AlphaFoldDB" id="A0A1F5G2L8"/>
<dbReference type="Gene3D" id="1.20.1550.10">
    <property type="entry name" value="DsbB-like"/>
    <property type="match status" value="1"/>
</dbReference>
<comment type="caution">
    <text evidence="13">The sequence shown here is derived from an EMBL/GenBank/DDBJ whole genome shotgun (WGS) entry which is preliminary data.</text>
</comment>
<keyword evidence="9" id="KW-1015">Disulfide bond</keyword>
<protein>
    <recommendedName>
        <fullName evidence="15">2-oxoglutarate dehydrogenase</fullName>
    </recommendedName>
</protein>
<keyword evidence="3" id="KW-0813">Transport</keyword>
<dbReference type="GO" id="GO:0015035">
    <property type="term" value="F:protein-disulfide reductase activity"/>
    <property type="evidence" value="ECO:0007669"/>
    <property type="project" value="InterPro"/>
</dbReference>
<dbReference type="EMBL" id="MFAT01000044">
    <property type="protein sequence ID" value="OGD86126.1"/>
    <property type="molecule type" value="Genomic_DNA"/>
</dbReference>
<dbReference type="HAMAP" id="MF_00287">
    <property type="entry name" value="BdbC"/>
    <property type="match status" value="1"/>
</dbReference>
<sequence length="144" mass="16508">MFKKIISFISKYALYLAFIQAWLAVLGSLYYSEIQKLPPCLLCWYQRIFMYPLAVIFAVAIIRRDKNVPYYALPLSIIGALIALYHYIIQMTTLSNALTCTATEPCELIQVSLFGFITIPLLSFLGFLFISILMAIMVKYPIKK</sequence>
<accession>A0A1F5G2L8</accession>
<evidence type="ECO:0000256" key="4">
    <source>
        <dbReference type="ARBA" id="ARBA00022692"/>
    </source>
</evidence>
<dbReference type="Pfam" id="PF02600">
    <property type="entry name" value="DsbB"/>
    <property type="match status" value="1"/>
</dbReference>
<feature type="transmembrane region" description="Helical" evidence="12">
    <location>
        <begin position="108"/>
        <end position="138"/>
    </location>
</feature>
<dbReference type="InterPro" id="IPR023380">
    <property type="entry name" value="DsbB-like_sf"/>
</dbReference>
<dbReference type="GO" id="GO:0006457">
    <property type="term" value="P:protein folding"/>
    <property type="evidence" value="ECO:0007669"/>
    <property type="project" value="InterPro"/>
</dbReference>
<dbReference type="PANTHER" id="PTHR43469">
    <property type="entry name" value="DISULFIDE FORMATION PROTEIN-RELATED"/>
    <property type="match status" value="1"/>
</dbReference>
<feature type="transmembrane region" description="Helical" evidence="12">
    <location>
        <begin position="44"/>
        <end position="62"/>
    </location>
</feature>
<feature type="transmembrane region" description="Helical" evidence="12">
    <location>
        <begin position="69"/>
        <end position="88"/>
    </location>
</feature>
<keyword evidence="7" id="KW-0560">Oxidoreductase</keyword>
<dbReference type="PIRSF" id="PIRSF036659">
    <property type="entry name" value="BdbC"/>
    <property type="match status" value="1"/>
</dbReference>
<evidence type="ECO:0000256" key="11">
    <source>
        <dbReference type="ARBA" id="ARBA00023284"/>
    </source>
</evidence>
<dbReference type="Proteomes" id="UP000176317">
    <property type="component" value="Unassembled WGS sequence"/>
</dbReference>
<keyword evidence="5" id="KW-0249">Electron transport</keyword>
<name>A0A1F5G2L8_9BACT</name>